<evidence type="ECO:0000313" key="2">
    <source>
        <dbReference type="EMBL" id="PVZ99272.1"/>
    </source>
</evidence>
<dbReference type="GO" id="GO:0005777">
    <property type="term" value="C:peroxisome"/>
    <property type="evidence" value="ECO:0007669"/>
    <property type="project" value="TreeGrafter"/>
</dbReference>
<dbReference type="InterPro" id="IPR002539">
    <property type="entry name" value="MaoC-like_dom"/>
</dbReference>
<accession>A0A2U1J2P6</accession>
<evidence type="ECO:0000313" key="3">
    <source>
        <dbReference type="Proteomes" id="UP000245591"/>
    </source>
</evidence>
<sequence length="103" mass="11157">MAPVGNFDQPILHGLCTMGHATRQVINGVASGDSTKLKSIKAHFPSPVYPGETIETSVWIDKTNPHVVIFTARVVERNVVVLSNTLAEFSCKLSPSIQDKAKL</sequence>
<dbReference type="PANTHER" id="PTHR13078:SF56">
    <property type="entry name" value="PEROXISOMAL MULTIFUNCTIONAL ENZYME TYPE 2"/>
    <property type="match status" value="1"/>
</dbReference>
<dbReference type="GO" id="GO:0003857">
    <property type="term" value="F:(3S)-3-hydroxyacyl-CoA dehydrogenase (NAD+) activity"/>
    <property type="evidence" value="ECO:0007669"/>
    <property type="project" value="TreeGrafter"/>
</dbReference>
<gene>
    <name evidence="2" type="ORF">BB558_004698</name>
</gene>
<feature type="domain" description="MaoC-like" evidence="1">
    <location>
        <begin position="2"/>
        <end position="64"/>
    </location>
</feature>
<reference evidence="2 3" key="1">
    <citation type="journal article" date="2018" name="MBio">
        <title>Comparative Genomics Reveals the Core Gene Toolbox for the Fungus-Insect Symbiosis.</title>
        <authorList>
            <person name="Wang Y."/>
            <person name="Stata M."/>
            <person name="Wang W."/>
            <person name="Stajich J.E."/>
            <person name="White M.M."/>
            <person name="Moncalvo J.M."/>
        </authorList>
    </citation>
    <scope>NUCLEOTIDE SEQUENCE [LARGE SCALE GENOMIC DNA]</scope>
    <source>
        <strain evidence="2 3">AUS-126-30</strain>
    </source>
</reference>
<dbReference type="Proteomes" id="UP000245591">
    <property type="component" value="Unassembled WGS sequence"/>
</dbReference>
<dbReference type="InterPro" id="IPR029069">
    <property type="entry name" value="HotDog_dom_sf"/>
</dbReference>
<dbReference type="EMBL" id="MBFU01000451">
    <property type="protein sequence ID" value="PVZ99272.1"/>
    <property type="molecule type" value="Genomic_DNA"/>
</dbReference>
<dbReference type="Gene3D" id="3.10.129.10">
    <property type="entry name" value="Hotdog Thioesterase"/>
    <property type="match status" value="1"/>
</dbReference>
<dbReference type="GO" id="GO:0044594">
    <property type="term" value="F:17-beta-hydroxysteroid dehydrogenase (NAD+) activity"/>
    <property type="evidence" value="ECO:0007669"/>
    <property type="project" value="TreeGrafter"/>
</dbReference>
<dbReference type="Pfam" id="PF01575">
    <property type="entry name" value="MaoC_dehydratas"/>
    <property type="match status" value="1"/>
</dbReference>
<proteinExistence type="predicted"/>
<dbReference type="PANTHER" id="PTHR13078">
    <property type="entry name" value="PEROXISOMAL MULTIFUNCTIONAL ENZYME TYPE 2-RELATED"/>
    <property type="match status" value="1"/>
</dbReference>
<comment type="caution">
    <text evidence="2">The sequence shown here is derived from an EMBL/GenBank/DDBJ whole genome shotgun (WGS) entry which is preliminary data.</text>
</comment>
<name>A0A2U1J2P6_SMIAN</name>
<dbReference type="GO" id="GO:0006635">
    <property type="term" value="P:fatty acid beta-oxidation"/>
    <property type="evidence" value="ECO:0007669"/>
    <property type="project" value="TreeGrafter"/>
</dbReference>
<dbReference type="GO" id="GO:0004300">
    <property type="term" value="F:enoyl-CoA hydratase activity"/>
    <property type="evidence" value="ECO:0007669"/>
    <property type="project" value="TreeGrafter"/>
</dbReference>
<protein>
    <recommendedName>
        <fullName evidence="1">MaoC-like domain-containing protein</fullName>
    </recommendedName>
</protein>
<organism evidence="2 3">
    <name type="scientific">Smittium angustum</name>
    <dbReference type="NCBI Taxonomy" id="133377"/>
    <lineage>
        <taxon>Eukaryota</taxon>
        <taxon>Fungi</taxon>
        <taxon>Fungi incertae sedis</taxon>
        <taxon>Zoopagomycota</taxon>
        <taxon>Kickxellomycotina</taxon>
        <taxon>Harpellomycetes</taxon>
        <taxon>Harpellales</taxon>
        <taxon>Legeriomycetaceae</taxon>
        <taxon>Smittium</taxon>
    </lineage>
</organism>
<evidence type="ECO:0000259" key="1">
    <source>
        <dbReference type="Pfam" id="PF01575"/>
    </source>
</evidence>
<dbReference type="SUPFAM" id="SSF54637">
    <property type="entry name" value="Thioesterase/thiol ester dehydrase-isomerase"/>
    <property type="match status" value="1"/>
</dbReference>
<keyword evidence="3" id="KW-1185">Reference proteome</keyword>
<dbReference type="AlphaFoldDB" id="A0A2U1J2P6"/>